<protein>
    <submittedName>
        <fullName evidence="1">Uncharacterized protein</fullName>
    </submittedName>
</protein>
<name>A0ACB8WHY1_9TELE</name>
<proteinExistence type="predicted"/>
<evidence type="ECO:0000313" key="2">
    <source>
        <dbReference type="Proteomes" id="UP000831701"/>
    </source>
</evidence>
<dbReference type="EMBL" id="CM041539">
    <property type="protein sequence ID" value="KAI3367436.1"/>
    <property type="molecule type" value="Genomic_DNA"/>
</dbReference>
<organism evidence="1 2">
    <name type="scientific">Scortum barcoo</name>
    <name type="common">barcoo grunter</name>
    <dbReference type="NCBI Taxonomy" id="214431"/>
    <lineage>
        <taxon>Eukaryota</taxon>
        <taxon>Metazoa</taxon>
        <taxon>Chordata</taxon>
        <taxon>Craniata</taxon>
        <taxon>Vertebrata</taxon>
        <taxon>Euteleostomi</taxon>
        <taxon>Actinopterygii</taxon>
        <taxon>Neopterygii</taxon>
        <taxon>Teleostei</taxon>
        <taxon>Neoteleostei</taxon>
        <taxon>Acanthomorphata</taxon>
        <taxon>Eupercaria</taxon>
        <taxon>Centrarchiformes</taxon>
        <taxon>Terapontoidei</taxon>
        <taxon>Terapontidae</taxon>
        <taxon>Scortum</taxon>
    </lineage>
</organism>
<dbReference type="Proteomes" id="UP000831701">
    <property type="component" value="Chromosome 9"/>
</dbReference>
<accession>A0ACB8WHY1</accession>
<comment type="caution">
    <text evidence="1">The sequence shown here is derived from an EMBL/GenBank/DDBJ whole genome shotgun (WGS) entry which is preliminary data.</text>
</comment>
<reference evidence="1" key="1">
    <citation type="submission" date="2022-04" db="EMBL/GenBank/DDBJ databases">
        <title>Jade perch genome.</title>
        <authorList>
            <person name="Chao B."/>
        </authorList>
    </citation>
    <scope>NUCLEOTIDE SEQUENCE</scope>
    <source>
        <strain evidence="1">CB-2022</strain>
    </source>
</reference>
<keyword evidence="2" id="KW-1185">Reference proteome</keyword>
<evidence type="ECO:0000313" key="1">
    <source>
        <dbReference type="EMBL" id="KAI3367436.1"/>
    </source>
</evidence>
<gene>
    <name evidence="1" type="ORF">L3Q82_026298</name>
</gene>
<feature type="non-terminal residue" evidence="1">
    <location>
        <position position="355"/>
    </location>
</feature>
<sequence>MNCSHTKTADYYSQMYWYRQLPGESMKLIVYTALGSKDHDFGSFPKEKFAATKPDAESGTFTVKNLQQPGDKGLYFCAILSSVVKQSTAAIPNEQTVLRDQFIEGLKDAALRRELRKIVRDKPESSLLDVRNEALLWEMEDSRFHRPRTVKNSQLKSDISETQCSAIKTDSGQHAILDDVQRAVAHQEKQLAELEDEDLGYADKVQHEIHLTDDVPVTQPYRRIPPTQYSEVREHIVGTSKDHDFGEFNNGKFAATKPNAESGTFTVKNLQPGDKGLYFCAVRSDVMWMPKELDIVLTRSTASPWNEERSVLCPPGPPVVHYDLLGLAGVQNKNMDIIITKGGVLTLSVFLLWST</sequence>